<feature type="transmembrane region" description="Helical" evidence="7">
    <location>
        <begin position="130"/>
        <end position="150"/>
    </location>
</feature>
<evidence type="ECO:0000256" key="2">
    <source>
        <dbReference type="ARBA" id="ARBA00022448"/>
    </source>
</evidence>
<dbReference type="PROSITE" id="PS50928">
    <property type="entry name" value="ABC_TM1"/>
    <property type="match status" value="1"/>
</dbReference>
<name>A0ABP7S350_9BACT</name>
<protein>
    <submittedName>
        <fullName evidence="9">ABC transporter permease</fullName>
    </submittedName>
</protein>
<comment type="similarity">
    <text evidence="7">Belongs to the binding-protein-dependent transport system permease family.</text>
</comment>
<evidence type="ECO:0000259" key="8">
    <source>
        <dbReference type="PROSITE" id="PS50928"/>
    </source>
</evidence>
<dbReference type="SUPFAM" id="SSF161098">
    <property type="entry name" value="MetI-like"/>
    <property type="match status" value="1"/>
</dbReference>
<evidence type="ECO:0000256" key="5">
    <source>
        <dbReference type="ARBA" id="ARBA00022989"/>
    </source>
</evidence>
<reference evidence="10" key="1">
    <citation type="journal article" date="2019" name="Int. J. Syst. Evol. Microbiol.">
        <title>The Global Catalogue of Microorganisms (GCM) 10K type strain sequencing project: providing services to taxonomists for standard genome sequencing and annotation.</title>
        <authorList>
            <consortium name="The Broad Institute Genomics Platform"/>
            <consortium name="The Broad Institute Genome Sequencing Center for Infectious Disease"/>
            <person name="Wu L."/>
            <person name="Ma J."/>
        </authorList>
    </citation>
    <scope>NUCLEOTIDE SEQUENCE [LARGE SCALE GENOMIC DNA]</scope>
    <source>
        <strain evidence="10">JCM 17224</strain>
    </source>
</reference>
<accession>A0ABP7S350</accession>
<evidence type="ECO:0000256" key="6">
    <source>
        <dbReference type="ARBA" id="ARBA00023136"/>
    </source>
</evidence>
<dbReference type="PANTHER" id="PTHR43163:SF9">
    <property type="entry name" value="ABC TRANSPORTER PERMEASE PROTEIN"/>
    <property type="match status" value="1"/>
</dbReference>
<evidence type="ECO:0000313" key="10">
    <source>
        <dbReference type="Proteomes" id="UP001500567"/>
    </source>
</evidence>
<keyword evidence="4 7" id="KW-0812">Transmembrane</keyword>
<dbReference type="CDD" id="cd06261">
    <property type="entry name" value="TM_PBP2"/>
    <property type="match status" value="1"/>
</dbReference>
<dbReference type="InterPro" id="IPR035906">
    <property type="entry name" value="MetI-like_sf"/>
</dbReference>
<dbReference type="PANTHER" id="PTHR43163">
    <property type="entry name" value="DIPEPTIDE TRANSPORT SYSTEM PERMEASE PROTEIN DPPB-RELATED"/>
    <property type="match status" value="1"/>
</dbReference>
<evidence type="ECO:0000256" key="3">
    <source>
        <dbReference type="ARBA" id="ARBA00022475"/>
    </source>
</evidence>
<keyword evidence="5 7" id="KW-1133">Transmembrane helix</keyword>
<dbReference type="EMBL" id="BAABDJ010000014">
    <property type="protein sequence ID" value="GAA4005896.1"/>
    <property type="molecule type" value="Genomic_DNA"/>
</dbReference>
<evidence type="ECO:0000256" key="4">
    <source>
        <dbReference type="ARBA" id="ARBA00022692"/>
    </source>
</evidence>
<feature type="transmembrane region" description="Helical" evidence="7">
    <location>
        <begin position="274"/>
        <end position="300"/>
    </location>
</feature>
<keyword evidence="2 7" id="KW-0813">Transport</keyword>
<evidence type="ECO:0000256" key="1">
    <source>
        <dbReference type="ARBA" id="ARBA00004651"/>
    </source>
</evidence>
<keyword evidence="10" id="KW-1185">Reference proteome</keyword>
<comment type="caution">
    <text evidence="9">The sequence shown here is derived from an EMBL/GenBank/DDBJ whole genome shotgun (WGS) entry which is preliminary data.</text>
</comment>
<feature type="transmembrane region" description="Helical" evidence="7">
    <location>
        <begin position="12"/>
        <end position="30"/>
    </location>
</feature>
<comment type="subcellular location">
    <subcellularLocation>
        <location evidence="1 7">Cell membrane</location>
        <topology evidence="1 7">Multi-pass membrane protein</topology>
    </subcellularLocation>
</comment>
<dbReference type="Gene3D" id="1.10.3720.10">
    <property type="entry name" value="MetI-like"/>
    <property type="match status" value="1"/>
</dbReference>
<feature type="transmembrane region" description="Helical" evidence="7">
    <location>
        <begin position="216"/>
        <end position="237"/>
    </location>
</feature>
<gene>
    <name evidence="9" type="ORF">GCM10022408_17070</name>
</gene>
<feature type="domain" description="ABC transmembrane type-1" evidence="8">
    <location>
        <begin position="128"/>
        <end position="343"/>
    </location>
</feature>
<keyword evidence="6 7" id="KW-0472">Membrane</keyword>
<dbReference type="Pfam" id="PF00528">
    <property type="entry name" value="BPD_transp_1"/>
    <property type="match status" value="1"/>
</dbReference>
<evidence type="ECO:0000313" key="9">
    <source>
        <dbReference type="EMBL" id="GAA4005896.1"/>
    </source>
</evidence>
<dbReference type="Proteomes" id="UP001500567">
    <property type="component" value="Unassembled WGS sequence"/>
</dbReference>
<keyword evidence="3" id="KW-1003">Cell membrane</keyword>
<feature type="transmembrane region" description="Helical" evidence="7">
    <location>
        <begin position="162"/>
        <end position="187"/>
    </location>
</feature>
<evidence type="ECO:0000256" key="7">
    <source>
        <dbReference type="RuleBase" id="RU363032"/>
    </source>
</evidence>
<proteinExistence type="inferred from homology"/>
<organism evidence="9 10">
    <name type="scientific">Hymenobacter fastidiosus</name>
    <dbReference type="NCBI Taxonomy" id="486264"/>
    <lineage>
        <taxon>Bacteria</taxon>
        <taxon>Pseudomonadati</taxon>
        <taxon>Bacteroidota</taxon>
        <taxon>Cytophagia</taxon>
        <taxon>Cytophagales</taxon>
        <taxon>Hymenobacteraceae</taxon>
        <taxon>Hymenobacter</taxon>
    </lineage>
</organism>
<dbReference type="InterPro" id="IPR000515">
    <property type="entry name" value="MetI-like"/>
</dbReference>
<sequence>MGHFLLHRLLRTFPAVWGVVSVIFIISRLLTQEQVLNHRFGEGETGSHVASPAQRQLAELQIRQRLGLTAPLFYFSAAPPPVAGLALRWQWNGAHNQYHNWLRQLLHADLGVSFRDDQPVVSLLLQSLRYTLPLTIGAALSCLALAWLLTPRLGRKSRGRSLLLTSLYLIDAAPLFVVSLLLLLLLANPEMVALFPAYGLGREDPTATWLVHFQTMAYHLALPMLTLTLASLPALVVQLDAALNHELRADYVLTARAKGLPDALVIRRHVLRNALIPVLALLTELLPSLVAGSVVVEMIFSLPGMGRLLAAAAAAHDYPVLLGGVLTVALVRVWGQVVADWLSFQADPRIRLPL</sequence>